<dbReference type="STRING" id="1348853.LK12_16675"/>
<dbReference type="NCBIfam" id="TIGR03619">
    <property type="entry name" value="F420_Rv2161c"/>
    <property type="match status" value="1"/>
</dbReference>
<protein>
    <submittedName>
        <fullName evidence="6">Luciferase</fullName>
    </submittedName>
</protein>
<dbReference type="PANTHER" id="PTHR42847">
    <property type="entry name" value="ALKANESULFONATE MONOOXYGENASE"/>
    <property type="match status" value="1"/>
</dbReference>
<comment type="caution">
    <text evidence="6">The sequence shown here is derived from an EMBL/GenBank/DDBJ whole genome shotgun (WGS) entry which is preliminary data.</text>
</comment>
<dbReference type="InterPro" id="IPR036661">
    <property type="entry name" value="Luciferase-like_sf"/>
</dbReference>
<evidence type="ECO:0000256" key="3">
    <source>
        <dbReference type="ARBA" id="ARBA00023002"/>
    </source>
</evidence>
<dbReference type="PANTHER" id="PTHR42847:SF4">
    <property type="entry name" value="ALKANESULFONATE MONOOXYGENASE-RELATED"/>
    <property type="match status" value="1"/>
</dbReference>
<dbReference type="InterPro" id="IPR050172">
    <property type="entry name" value="SsuD_RutA_monooxygenase"/>
</dbReference>
<name>A0A0B1ZIC8_9SPHN</name>
<dbReference type="AlphaFoldDB" id="A0A0B1ZIC8"/>
<dbReference type="GO" id="GO:0008726">
    <property type="term" value="F:alkanesulfonate monooxygenase activity"/>
    <property type="evidence" value="ECO:0007669"/>
    <property type="project" value="TreeGrafter"/>
</dbReference>
<keyword evidence="3" id="KW-0560">Oxidoreductase</keyword>
<dbReference type="InterPro" id="IPR019921">
    <property type="entry name" value="Lucif-like_OxRdtase_Rv2161c"/>
</dbReference>
<evidence type="ECO:0000313" key="7">
    <source>
        <dbReference type="Proteomes" id="UP000031057"/>
    </source>
</evidence>
<gene>
    <name evidence="6" type="ORF">LK12_16675</name>
</gene>
<dbReference type="OrthoDB" id="5728724at2"/>
<dbReference type="SUPFAM" id="SSF51679">
    <property type="entry name" value="Bacterial luciferase-like"/>
    <property type="match status" value="1"/>
</dbReference>
<dbReference type="InterPro" id="IPR011251">
    <property type="entry name" value="Luciferase-like_dom"/>
</dbReference>
<dbReference type="GO" id="GO:0046306">
    <property type="term" value="P:alkanesulfonate catabolic process"/>
    <property type="evidence" value="ECO:0007669"/>
    <property type="project" value="TreeGrafter"/>
</dbReference>
<evidence type="ECO:0000256" key="1">
    <source>
        <dbReference type="ARBA" id="ARBA00022630"/>
    </source>
</evidence>
<keyword evidence="2" id="KW-0288">FMN</keyword>
<evidence type="ECO:0000259" key="5">
    <source>
        <dbReference type="Pfam" id="PF00296"/>
    </source>
</evidence>
<dbReference type="Gene3D" id="3.20.20.30">
    <property type="entry name" value="Luciferase-like domain"/>
    <property type="match status" value="1"/>
</dbReference>
<keyword evidence="1" id="KW-0285">Flavoprotein</keyword>
<evidence type="ECO:0000256" key="4">
    <source>
        <dbReference type="ARBA" id="ARBA00023033"/>
    </source>
</evidence>
<keyword evidence="7" id="KW-1185">Reference proteome</keyword>
<organism evidence="6 7">
    <name type="scientific">Novosphingobium malaysiense</name>
    <dbReference type="NCBI Taxonomy" id="1348853"/>
    <lineage>
        <taxon>Bacteria</taxon>
        <taxon>Pseudomonadati</taxon>
        <taxon>Pseudomonadota</taxon>
        <taxon>Alphaproteobacteria</taxon>
        <taxon>Sphingomonadales</taxon>
        <taxon>Sphingomonadaceae</taxon>
        <taxon>Novosphingobium</taxon>
    </lineage>
</organism>
<feature type="domain" description="Luciferase-like" evidence="5">
    <location>
        <begin position="11"/>
        <end position="220"/>
    </location>
</feature>
<dbReference type="EMBL" id="JTDI01000005">
    <property type="protein sequence ID" value="KHK90267.1"/>
    <property type="molecule type" value="Genomic_DNA"/>
</dbReference>
<evidence type="ECO:0000313" key="6">
    <source>
        <dbReference type="EMBL" id="KHK90267.1"/>
    </source>
</evidence>
<dbReference type="Proteomes" id="UP000031057">
    <property type="component" value="Unassembled WGS sequence"/>
</dbReference>
<proteinExistence type="predicted"/>
<dbReference type="Pfam" id="PF00296">
    <property type="entry name" value="Bac_luciferase"/>
    <property type="match status" value="1"/>
</dbReference>
<sequence length="309" mass="33492">MPYPISVSLPFDHIHSPAEFMTIEAVGEICRTAEAAGFSAGCVTDHPVPGSRWLDNGGHYAQDPFVMLSLIASATTTLKLQTNILVLPYRNPFITARAVSTLDVFSKGRVVLGMGAGYLKAEYKALGIDFDTRNDLMDEYIRAMKLAWTGEDFAFEGTGYSAPGNRVLPRPFQDPHPPLLVGGNSRRAIRRAVEQGDAWHPFFAPASVTDTARTVSLAAEEDIDKALAYLHDHCAKVGRATPPQIILSSVFTIKAGYRAQEALDVISSYREKGASAAGVSISASTRGEWCDLARDFGDRVLLKLGKSSL</sequence>
<dbReference type="RefSeq" id="WP_039286430.1">
    <property type="nucleotide sequence ID" value="NZ_JTDI01000005.1"/>
</dbReference>
<accession>A0A0B1ZIC8</accession>
<keyword evidence="4" id="KW-0503">Monooxygenase</keyword>
<reference evidence="6 7" key="1">
    <citation type="submission" date="2014-10" db="EMBL/GenBank/DDBJ databases">
        <title>Genome sequence of Novosphingobium malaysiense MUSC 273(T).</title>
        <authorList>
            <person name="Lee L.-H."/>
        </authorList>
    </citation>
    <scope>NUCLEOTIDE SEQUENCE [LARGE SCALE GENOMIC DNA]</scope>
    <source>
        <strain evidence="6 7">MUSC 273</strain>
    </source>
</reference>
<evidence type="ECO:0000256" key="2">
    <source>
        <dbReference type="ARBA" id="ARBA00022643"/>
    </source>
</evidence>